<comment type="caution">
    <text evidence="10">The sequence shown here is derived from an EMBL/GenBank/DDBJ whole genome shotgun (WGS) entry which is preliminary data.</text>
</comment>
<evidence type="ECO:0000256" key="1">
    <source>
        <dbReference type="ARBA" id="ARBA00000085"/>
    </source>
</evidence>
<dbReference type="PANTHER" id="PTHR43065:SF10">
    <property type="entry name" value="PEROXIDE STRESS-ACTIVATED HISTIDINE KINASE MAK3"/>
    <property type="match status" value="1"/>
</dbReference>
<evidence type="ECO:0000256" key="5">
    <source>
        <dbReference type="ARBA" id="ARBA00022741"/>
    </source>
</evidence>
<dbReference type="InterPro" id="IPR004358">
    <property type="entry name" value="Sig_transdc_His_kin-like_C"/>
</dbReference>
<dbReference type="InterPro" id="IPR003594">
    <property type="entry name" value="HATPase_dom"/>
</dbReference>
<evidence type="ECO:0000256" key="8">
    <source>
        <dbReference type="ARBA" id="ARBA00023012"/>
    </source>
</evidence>
<dbReference type="GO" id="GO:0005524">
    <property type="term" value="F:ATP binding"/>
    <property type="evidence" value="ECO:0007669"/>
    <property type="project" value="UniProtKB-KW"/>
</dbReference>
<evidence type="ECO:0000256" key="4">
    <source>
        <dbReference type="ARBA" id="ARBA00022679"/>
    </source>
</evidence>
<keyword evidence="3" id="KW-0597">Phosphoprotein</keyword>
<gene>
    <name evidence="10" type="ORF">K8I29_00065</name>
</gene>
<evidence type="ECO:0000313" key="10">
    <source>
        <dbReference type="EMBL" id="MBZ0154592.1"/>
    </source>
</evidence>
<dbReference type="SMART" id="SM00387">
    <property type="entry name" value="HATPase_c"/>
    <property type="match status" value="1"/>
</dbReference>
<dbReference type="InterPro" id="IPR036890">
    <property type="entry name" value="HATPase_C_sf"/>
</dbReference>
<dbReference type="EMBL" id="JAIOIV010000003">
    <property type="protein sequence ID" value="MBZ0154592.1"/>
    <property type="molecule type" value="Genomic_DNA"/>
</dbReference>
<protein>
    <recommendedName>
        <fullName evidence="2">histidine kinase</fullName>
        <ecNumber evidence="2">2.7.13.3</ecNumber>
    </recommendedName>
</protein>
<dbReference type="GO" id="GO:0004673">
    <property type="term" value="F:protein histidine kinase activity"/>
    <property type="evidence" value="ECO:0007669"/>
    <property type="project" value="UniProtKB-EC"/>
</dbReference>
<name>A0A953M0K6_9BACT</name>
<evidence type="ECO:0000256" key="3">
    <source>
        <dbReference type="ARBA" id="ARBA00022553"/>
    </source>
</evidence>
<accession>A0A953M0K6</accession>
<evidence type="ECO:0000256" key="7">
    <source>
        <dbReference type="ARBA" id="ARBA00022840"/>
    </source>
</evidence>
<dbReference type="InterPro" id="IPR005467">
    <property type="entry name" value="His_kinase_dom"/>
</dbReference>
<evidence type="ECO:0000313" key="11">
    <source>
        <dbReference type="Proteomes" id="UP000705867"/>
    </source>
</evidence>
<dbReference type="SUPFAM" id="SSF55874">
    <property type="entry name" value="ATPase domain of HSP90 chaperone/DNA topoisomerase II/histidine kinase"/>
    <property type="match status" value="1"/>
</dbReference>
<evidence type="ECO:0000256" key="2">
    <source>
        <dbReference type="ARBA" id="ARBA00012438"/>
    </source>
</evidence>
<dbReference type="PRINTS" id="PR00344">
    <property type="entry name" value="BCTRLSENSOR"/>
</dbReference>
<keyword evidence="4" id="KW-0808">Transferase</keyword>
<dbReference type="PROSITE" id="PS50109">
    <property type="entry name" value="HIS_KIN"/>
    <property type="match status" value="1"/>
</dbReference>
<keyword evidence="5" id="KW-0547">Nucleotide-binding</keyword>
<proteinExistence type="predicted"/>
<sequence>MINTQRNLLRTAVFHLIRNVLEAPLPGGTVSVSTRREGDTVTLAISDTGPGIPGEDRERVFHPFFSTKQYRFGMDLPLVRQIVTEHLGESSVESREGMGTTFSLLFPVR</sequence>
<keyword evidence="6" id="KW-0418">Kinase</keyword>
<dbReference type="GO" id="GO:0000160">
    <property type="term" value="P:phosphorelay signal transduction system"/>
    <property type="evidence" value="ECO:0007669"/>
    <property type="project" value="UniProtKB-KW"/>
</dbReference>
<evidence type="ECO:0000256" key="6">
    <source>
        <dbReference type="ARBA" id="ARBA00022777"/>
    </source>
</evidence>
<dbReference type="Gene3D" id="3.30.565.10">
    <property type="entry name" value="Histidine kinase-like ATPase, C-terminal domain"/>
    <property type="match status" value="1"/>
</dbReference>
<keyword evidence="8" id="KW-0902">Two-component regulatory system</keyword>
<dbReference type="Proteomes" id="UP000705867">
    <property type="component" value="Unassembled WGS sequence"/>
</dbReference>
<organism evidence="10 11">
    <name type="scientific">Candidatus Nitrobium versatile</name>
    <dbReference type="NCBI Taxonomy" id="2884831"/>
    <lineage>
        <taxon>Bacteria</taxon>
        <taxon>Pseudomonadati</taxon>
        <taxon>Nitrospirota</taxon>
        <taxon>Nitrospiria</taxon>
        <taxon>Nitrospirales</taxon>
        <taxon>Nitrospiraceae</taxon>
        <taxon>Candidatus Nitrobium</taxon>
    </lineage>
</organism>
<dbReference type="Pfam" id="PF02518">
    <property type="entry name" value="HATPase_c"/>
    <property type="match status" value="1"/>
</dbReference>
<feature type="domain" description="Histidine kinase" evidence="9">
    <location>
        <begin position="1"/>
        <end position="109"/>
    </location>
</feature>
<keyword evidence="7 10" id="KW-0067">ATP-binding</keyword>
<evidence type="ECO:0000259" key="9">
    <source>
        <dbReference type="PROSITE" id="PS50109"/>
    </source>
</evidence>
<reference evidence="10" key="2">
    <citation type="submission" date="2021-08" db="EMBL/GenBank/DDBJ databases">
        <authorList>
            <person name="Dalcin Martins P."/>
        </authorList>
    </citation>
    <scope>NUCLEOTIDE SEQUENCE</scope>
    <source>
        <strain evidence="10">MAG_39</strain>
    </source>
</reference>
<dbReference type="EC" id="2.7.13.3" evidence="2"/>
<reference evidence="10" key="1">
    <citation type="journal article" date="2021" name="bioRxiv">
        <title>Unraveling nitrogen, sulfur and carbon metabolic pathways and microbial community transcriptional responses to substrate deprivation and toxicity stresses in a bioreactor mimicking anoxic brackish coastal sediment conditions.</title>
        <authorList>
            <person name="Martins P.D."/>
            <person name="Echeveste M.J."/>
            <person name="Arshad A."/>
            <person name="Kurth J."/>
            <person name="Ouboter H."/>
            <person name="Jetten M.S.M."/>
            <person name="Welte C.U."/>
        </authorList>
    </citation>
    <scope>NUCLEOTIDE SEQUENCE</scope>
    <source>
        <strain evidence="10">MAG_39</strain>
    </source>
</reference>
<comment type="catalytic activity">
    <reaction evidence="1">
        <text>ATP + protein L-histidine = ADP + protein N-phospho-L-histidine.</text>
        <dbReference type="EC" id="2.7.13.3"/>
    </reaction>
</comment>
<dbReference type="AlphaFoldDB" id="A0A953M0K6"/>
<dbReference type="PANTHER" id="PTHR43065">
    <property type="entry name" value="SENSOR HISTIDINE KINASE"/>
    <property type="match status" value="1"/>
</dbReference>